<evidence type="ECO:0000256" key="4">
    <source>
        <dbReference type="ARBA" id="ARBA00022692"/>
    </source>
</evidence>
<keyword evidence="6 8" id="KW-1133">Transmembrane helix</keyword>
<dbReference type="RefSeq" id="XP_502492.3">
    <property type="nucleotide sequence ID" value="XM_502492.3"/>
</dbReference>
<feature type="domain" description="OST48 N-terminal" evidence="9">
    <location>
        <begin position="96"/>
        <end position="333"/>
    </location>
</feature>
<evidence type="ECO:0000256" key="5">
    <source>
        <dbReference type="ARBA" id="ARBA00022824"/>
    </source>
</evidence>
<organism evidence="11 12">
    <name type="scientific">Yarrowia lipolytica</name>
    <name type="common">Candida lipolytica</name>
    <dbReference type="NCBI Taxonomy" id="4952"/>
    <lineage>
        <taxon>Eukaryota</taxon>
        <taxon>Fungi</taxon>
        <taxon>Dikarya</taxon>
        <taxon>Ascomycota</taxon>
        <taxon>Saccharomycotina</taxon>
        <taxon>Dipodascomycetes</taxon>
        <taxon>Dipodascales</taxon>
        <taxon>Dipodascales incertae sedis</taxon>
        <taxon>Yarrowia</taxon>
    </lineage>
</organism>
<dbReference type="VEuPathDB" id="FungiDB:YALI0_D06589g"/>
<dbReference type="eggNOG" id="KOG2754">
    <property type="taxonomic scope" value="Eukaryota"/>
</dbReference>
<proteinExistence type="inferred from homology"/>
<keyword evidence="7 8" id="KW-0472">Membrane</keyword>
<comment type="subunit">
    <text evidence="8">Component of the oligosaccharyltransferase (OST) complex.</text>
</comment>
<dbReference type="OMA" id="AHDEYPR"/>
<accession>A0A1H6PUY5</accession>
<dbReference type="Pfam" id="PF03345">
    <property type="entry name" value="OST48_N"/>
    <property type="match status" value="1"/>
</dbReference>
<evidence type="ECO:0000259" key="9">
    <source>
        <dbReference type="Pfam" id="PF03345"/>
    </source>
</evidence>
<evidence type="ECO:0000256" key="7">
    <source>
        <dbReference type="ARBA" id="ARBA00023136"/>
    </source>
</evidence>
<dbReference type="EMBL" id="CP017556">
    <property type="protein sequence ID" value="AOW03680.1"/>
    <property type="molecule type" value="Genomic_DNA"/>
</dbReference>
<dbReference type="AlphaFoldDB" id="A0A1H6PUY5"/>
<evidence type="ECO:0000313" key="11">
    <source>
        <dbReference type="EMBL" id="AOW03680.1"/>
    </source>
</evidence>
<evidence type="ECO:0000256" key="6">
    <source>
        <dbReference type="ARBA" id="ARBA00022989"/>
    </source>
</evidence>
<comment type="function">
    <text evidence="8">Subunit of the oligosaccharyl transferase (OST) complex that catalyzes the initial transfer of a defined glycan (Glc(3)Man(9)GlcNAc(2) in eukaryotes) from the lipid carrier dolichol-pyrophosphate to an asparagine residue within an Asn-X-Ser/Thr consensus motif in nascent polypeptide chains, the first step in protein N-glycosylation. N-glycosylation occurs cotranslationally and the complex associates with the Sec61 complex at the channel-forming translocon complex that mediates protein translocation across the endoplasmic reticulum (ER).</text>
</comment>
<dbReference type="Proteomes" id="UP000182444">
    <property type="component" value="Chromosome 1D"/>
</dbReference>
<evidence type="ECO:0000256" key="3">
    <source>
        <dbReference type="ARBA" id="ARBA00008743"/>
    </source>
</evidence>
<feature type="transmembrane region" description="Helical" evidence="8">
    <location>
        <begin position="471"/>
        <end position="494"/>
    </location>
</feature>
<evidence type="ECO:0000259" key="10">
    <source>
        <dbReference type="Pfam" id="PF23358"/>
    </source>
</evidence>
<reference evidence="11 12" key="1">
    <citation type="journal article" date="2016" name="PLoS ONE">
        <title>Sequence Assembly of Yarrowia lipolytica Strain W29/CLIB89 Shows Transposable Element Diversity.</title>
        <authorList>
            <person name="Magnan C."/>
            <person name="Yu J."/>
            <person name="Chang I."/>
            <person name="Jahn E."/>
            <person name="Kanomata Y."/>
            <person name="Wu J."/>
            <person name="Zeller M."/>
            <person name="Oakes M."/>
            <person name="Baldi P."/>
            <person name="Sandmeyer S."/>
        </authorList>
    </citation>
    <scope>NUCLEOTIDE SEQUENCE [LARGE SCALE GENOMIC DNA]</scope>
    <source>
        <strain evidence="12">CLIB89(W29)</strain>
    </source>
</reference>
<keyword evidence="5 8" id="KW-0256">Endoplasmic reticulum</keyword>
<dbReference type="PANTHER" id="PTHR10830">
    <property type="entry name" value="DOLICHYL-DIPHOSPHOOLIGOSACCHARIDE--PROTEIN GLYCOSYLTRANSFERASE 48 KDA SUBUNIT"/>
    <property type="match status" value="1"/>
</dbReference>
<gene>
    <name evidence="11" type="ORF">YALI1_D08429g</name>
</gene>
<dbReference type="VEuPathDB" id="FungiDB:YALI1_D08429g"/>
<comment type="similarity">
    <text evidence="3 8">Belongs to the DDOST 48 kDa subunit family.</text>
</comment>
<dbReference type="KEGG" id="yli:2910495"/>
<feature type="domain" description="OST48 middle" evidence="10">
    <location>
        <begin position="357"/>
        <end position="493"/>
    </location>
</feature>
<dbReference type="PANTHER" id="PTHR10830:SF0">
    <property type="entry name" value="DOLICHYL-DIPHOSPHOOLIGOSACCHARIDE--PROTEIN GLYCOSYLTRANSFERASE 48 KDA SUBUNIT"/>
    <property type="match status" value="1"/>
</dbReference>
<dbReference type="GO" id="GO:0018279">
    <property type="term" value="P:protein N-linked glycosylation via asparagine"/>
    <property type="evidence" value="ECO:0007669"/>
    <property type="project" value="UniProtKB-UniRule"/>
</dbReference>
<dbReference type="Pfam" id="PF23358">
    <property type="entry name" value="OST48_MD"/>
    <property type="match status" value="1"/>
</dbReference>
<dbReference type="InterPro" id="IPR055459">
    <property type="entry name" value="OST48_MD"/>
</dbReference>
<protein>
    <recommendedName>
        <fullName evidence="8">Dolichyl-diphosphooligosaccharide--protein glycosyltransferase subunit WBP1</fullName>
        <shortName evidence="8">Oligosaccharyl transferase subunit WBP1</shortName>
    </recommendedName>
</protein>
<dbReference type="InterPro" id="IPR055457">
    <property type="entry name" value="OST48_N"/>
</dbReference>
<dbReference type="UniPathway" id="UPA00378"/>
<name>A0A1H6PUY5_YARLL</name>
<keyword evidence="4 8" id="KW-0812">Transmembrane</keyword>
<evidence type="ECO:0000256" key="1">
    <source>
        <dbReference type="ARBA" id="ARBA00004479"/>
    </source>
</evidence>
<evidence type="ECO:0000313" key="12">
    <source>
        <dbReference type="Proteomes" id="UP000182444"/>
    </source>
</evidence>
<dbReference type="GO" id="GO:0008250">
    <property type="term" value="C:oligosaccharyltransferase complex"/>
    <property type="evidence" value="ECO:0007669"/>
    <property type="project" value="TreeGrafter"/>
</dbReference>
<dbReference type="InterPro" id="IPR005013">
    <property type="entry name" value="DDOST_48_kDa_subunit"/>
</dbReference>
<comment type="subcellular location">
    <subcellularLocation>
        <location evidence="8">Endoplasmic reticulum membrane</location>
        <topology evidence="8">Single-pass type I membrane protein</topology>
    </subcellularLocation>
    <subcellularLocation>
        <location evidence="1">Membrane</location>
        <topology evidence="1">Single-pass type I membrane protein</topology>
    </subcellularLocation>
</comment>
<dbReference type="GeneID" id="2910495"/>
<sequence>MANNERRKKNAPMGKRIGHVIRRGPFHQIIRPFRQNRNLQVSPFSRVWTRFEFHLSSGHDTNSTALHNTSPTMLFVRTLVLAMAGLVAAKPPVEARTAVIVDKNTDLAQYSQFFDDAEHLLDTVTVIDVKDKSFDLFTYGYQAYDMVILFPPQVKSLGPALTSRKLLEFFNKGGHILSITSPEHTPESIRDFAQEMGISMAPKFHKLVDHFGETGPNHDSLTLDTVNSVISSAENVVYSGSAAYLSNNPQLVPLLTAPSTSYVYDYKEDEEDEENAGTMGTPWITGSQGFPAVGFQGKNNARFAWVGGDIMTNEQYTAHPGNRQFMKDVVEWVSVAKNVISPEYIRHNLAATPDVLNEKIYKVNEDITYSVALTEWDNVKEDWVPFIADDVQIEFTMLNPYYRLTLEQTGTTNFSAIYSTTFKIPDQHGVFTFNLDYKRPGYTFIEEKTRATIRHTANDEWPRSWEITNSWVYLTSAVMVVIAWFLFVVFYLFVGKADKEAVHKQ</sequence>
<comment type="pathway">
    <text evidence="2 8">Protein modification; protein glycosylation.</text>
</comment>
<evidence type="ECO:0000256" key="2">
    <source>
        <dbReference type="ARBA" id="ARBA00004922"/>
    </source>
</evidence>
<evidence type="ECO:0000256" key="8">
    <source>
        <dbReference type="RuleBase" id="RU361142"/>
    </source>
</evidence>